<evidence type="ECO:0000313" key="2">
    <source>
        <dbReference type="Proteomes" id="UP001174136"/>
    </source>
</evidence>
<protein>
    <submittedName>
        <fullName evidence="1">Uncharacterized protein</fullName>
    </submittedName>
</protein>
<accession>A0AA47MKI9</accession>
<reference evidence="1" key="1">
    <citation type="journal article" date="2023" name="Front. Mar. Sci.">
        <title>A new Merluccius polli reference genome to investigate the effects of global change in West African waters.</title>
        <authorList>
            <person name="Mateo J.L."/>
            <person name="Blanco-Fernandez C."/>
            <person name="Garcia-Vazquez E."/>
            <person name="Machado-Schiaffino G."/>
        </authorList>
    </citation>
    <scope>NUCLEOTIDE SEQUENCE</scope>
    <source>
        <strain evidence="1">C29</strain>
        <tissue evidence="1">Fin</tissue>
    </source>
</reference>
<name>A0AA47MKI9_MERPO</name>
<gene>
    <name evidence="1" type="ORF">N1851_020519</name>
</gene>
<dbReference type="Proteomes" id="UP001174136">
    <property type="component" value="Unassembled WGS sequence"/>
</dbReference>
<dbReference type="EMBL" id="JAOPHQ010003735">
    <property type="protein sequence ID" value="KAK0141810.1"/>
    <property type="molecule type" value="Genomic_DNA"/>
</dbReference>
<organism evidence="1 2">
    <name type="scientific">Merluccius polli</name>
    <name type="common">Benguela hake</name>
    <name type="synonym">Merluccius cadenati</name>
    <dbReference type="NCBI Taxonomy" id="89951"/>
    <lineage>
        <taxon>Eukaryota</taxon>
        <taxon>Metazoa</taxon>
        <taxon>Chordata</taxon>
        <taxon>Craniata</taxon>
        <taxon>Vertebrata</taxon>
        <taxon>Euteleostomi</taxon>
        <taxon>Actinopterygii</taxon>
        <taxon>Neopterygii</taxon>
        <taxon>Teleostei</taxon>
        <taxon>Neoteleostei</taxon>
        <taxon>Acanthomorphata</taxon>
        <taxon>Zeiogadaria</taxon>
        <taxon>Gadariae</taxon>
        <taxon>Gadiformes</taxon>
        <taxon>Gadoidei</taxon>
        <taxon>Merlucciidae</taxon>
        <taxon>Merluccius</taxon>
    </lineage>
</organism>
<sequence>MLDQVVAHRLYRNNRQQGGVSTVVLSTVHEHKDLLRCFQTVRDSGNYDPPTVREARGFVGMLEDEDFYHVTVDMLFHQLQKRSIVYITGISQRLHDSMQTVCDAVLSHAKEWFSFTKHLISVTLLQGDLFPVHTVMFPDSVLETTVEAYKAKLKTELYLIYENYNFTACRGALTLFQYIMEHDILEQPWNNLQGTCTETVFSIVL</sequence>
<dbReference type="AlphaFoldDB" id="A0AA47MKI9"/>
<comment type="caution">
    <text evidence="1">The sequence shown here is derived from an EMBL/GenBank/DDBJ whole genome shotgun (WGS) entry which is preliminary data.</text>
</comment>
<proteinExistence type="predicted"/>
<keyword evidence="2" id="KW-1185">Reference proteome</keyword>
<evidence type="ECO:0000313" key="1">
    <source>
        <dbReference type="EMBL" id="KAK0141810.1"/>
    </source>
</evidence>